<reference evidence="1 2" key="1">
    <citation type="submission" date="2019-02" db="EMBL/GenBank/DDBJ databases">
        <authorList>
            <person name="Li Y."/>
        </authorList>
    </citation>
    <scope>NUCLEOTIDE SEQUENCE [LARGE SCALE GENOMIC DNA]</scope>
    <source>
        <strain evidence="1 2">30C10-4-7</strain>
    </source>
</reference>
<proteinExistence type="predicted"/>
<dbReference type="OrthoDB" id="977150at2"/>
<accession>A0A4Q6XZX4</accession>
<dbReference type="GO" id="GO:0006629">
    <property type="term" value="P:lipid metabolic process"/>
    <property type="evidence" value="ECO:0007669"/>
    <property type="project" value="InterPro"/>
</dbReference>
<dbReference type="EMBL" id="SGIT01000001">
    <property type="protein sequence ID" value="RZF62216.1"/>
    <property type="molecule type" value="Genomic_DNA"/>
</dbReference>
<dbReference type="SUPFAM" id="SSF56931">
    <property type="entry name" value="Outer membrane phospholipase A (OMPLA)"/>
    <property type="match status" value="1"/>
</dbReference>
<dbReference type="GO" id="GO:0016020">
    <property type="term" value="C:membrane"/>
    <property type="evidence" value="ECO:0007669"/>
    <property type="project" value="InterPro"/>
</dbReference>
<sequence>MKRLFLLFASLFALCNARSQELKLKESLSQNETSIVERRISNKALLQHTLNYAPLSYVSPPYLDVGNPKTAYILSADIMPQFVIGGEWMPIPIHLTPRFKARIFRNNLETNDTSLPVRTPSFMPGMTAHIPLQDYSKDTGKIKYASIAIFHHSNGQDGDEFNSDERINLYNGNFSTNYVEPAFHYRIRRFQSIGSTDCSDPEPNYSEYYFKLGMEKHFVTAEKLKSTYGDYRFNFTVNWIGVRNYCDMINKKQISSSYYREKHRIVFSSTFIAGNREGGLNDFNKRINVNINYNWRIPSSPNTALFLGTGYYGSDPYNIYYQQSYFFVHAGLSLGFFVTPNMIGLK</sequence>
<dbReference type="InterPro" id="IPR036541">
    <property type="entry name" value="PLipase_A1_sf"/>
</dbReference>
<dbReference type="Proteomes" id="UP000292855">
    <property type="component" value="Unassembled WGS sequence"/>
</dbReference>
<comment type="caution">
    <text evidence="1">The sequence shown here is derived from an EMBL/GenBank/DDBJ whole genome shotgun (WGS) entry which is preliminary data.</text>
</comment>
<dbReference type="AlphaFoldDB" id="A0A4Q6XZX4"/>
<evidence type="ECO:0000313" key="1">
    <source>
        <dbReference type="EMBL" id="RZF62216.1"/>
    </source>
</evidence>
<protein>
    <submittedName>
        <fullName evidence="1">Uncharacterized protein</fullName>
    </submittedName>
</protein>
<dbReference type="GO" id="GO:0004620">
    <property type="term" value="F:phospholipase activity"/>
    <property type="evidence" value="ECO:0007669"/>
    <property type="project" value="InterPro"/>
</dbReference>
<gene>
    <name evidence="1" type="ORF">EWE74_05270</name>
</gene>
<organism evidence="1 2">
    <name type="scientific">Sphingobacterium corticibacterium</name>
    <dbReference type="NCBI Taxonomy" id="2484746"/>
    <lineage>
        <taxon>Bacteria</taxon>
        <taxon>Pseudomonadati</taxon>
        <taxon>Bacteroidota</taxon>
        <taxon>Sphingobacteriia</taxon>
        <taxon>Sphingobacteriales</taxon>
        <taxon>Sphingobacteriaceae</taxon>
        <taxon>Sphingobacterium</taxon>
    </lineage>
</organism>
<dbReference type="RefSeq" id="WP_130140445.1">
    <property type="nucleotide sequence ID" value="NZ_SGIT01000001.1"/>
</dbReference>
<evidence type="ECO:0000313" key="2">
    <source>
        <dbReference type="Proteomes" id="UP000292855"/>
    </source>
</evidence>
<name>A0A4Q6XZX4_9SPHI</name>
<keyword evidence="2" id="KW-1185">Reference proteome</keyword>